<dbReference type="Pfam" id="PF18143">
    <property type="entry name" value="HAD_SAK_2"/>
    <property type="match status" value="1"/>
</dbReference>
<sequence>MLLDVDGVLNPLRRVHRGYRRHRATPQGVTFKLWLDIAHGRLLRRLITETGAELVWASYWCENANEWIGPRIGLPHLPHVPIPDRPPDSGLSLGAWKARQVSVWAGHRPFVWFEDEPDVIDCLMSEQGIGEHLLVAVDPLVGLTEEHVDRARDWLTGLGGTGDGATGAG</sequence>
<dbReference type="EMBL" id="JABVEC010000018">
    <property type="protein sequence ID" value="MBC6468291.1"/>
    <property type="molecule type" value="Genomic_DNA"/>
</dbReference>
<evidence type="ECO:0000313" key="1">
    <source>
        <dbReference type="EMBL" id="MBC6468291.1"/>
    </source>
</evidence>
<dbReference type="Proteomes" id="UP000805614">
    <property type="component" value="Unassembled WGS sequence"/>
</dbReference>
<organism evidence="1 2">
    <name type="scientific">Actinomadura alba</name>
    <dbReference type="NCBI Taxonomy" id="406431"/>
    <lineage>
        <taxon>Bacteria</taxon>
        <taxon>Bacillati</taxon>
        <taxon>Actinomycetota</taxon>
        <taxon>Actinomycetes</taxon>
        <taxon>Streptosporangiales</taxon>
        <taxon>Thermomonosporaceae</taxon>
        <taxon>Actinomadura</taxon>
    </lineage>
</organism>
<evidence type="ECO:0008006" key="3">
    <source>
        <dbReference type="Google" id="ProtNLM"/>
    </source>
</evidence>
<proteinExistence type="predicted"/>
<reference evidence="1 2" key="1">
    <citation type="submission" date="2020-06" db="EMBL/GenBank/DDBJ databases">
        <title>Actinomadura xiongansis sp. nov., isolated from soil of Baiyangdian.</title>
        <authorList>
            <person name="Zhang X."/>
        </authorList>
    </citation>
    <scope>NUCLEOTIDE SEQUENCE [LARGE SCALE GENOMIC DNA]</scope>
    <source>
        <strain evidence="1 2">HBUM206468</strain>
    </source>
</reference>
<gene>
    <name evidence="1" type="ORF">HKK74_22745</name>
</gene>
<protein>
    <recommendedName>
        <fullName evidence="3">Secreted protein</fullName>
    </recommendedName>
</protein>
<keyword evidence="2" id="KW-1185">Reference proteome</keyword>
<comment type="caution">
    <text evidence="1">The sequence shown here is derived from an EMBL/GenBank/DDBJ whole genome shotgun (WGS) entry which is preliminary data.</text>
</comment>
<name>A0ABR7LU10_9ACTN</name>
<accession>A0ABR7LU10</accession>
<evidence type="ECO:0000313" key="2">
    <source>
        <dbReference type="Proteomes" id="UP000805614"/>
    </source>
</evidence>